<dbReference type="GO" id="GO:0005737">
    <property type="term" value="C:cytoplasm"/>
    <property type="evidence" value="ECO:0007669"/>
    <property type="project" value="UniProtKB-SubCell"/>
</dbReference>
<comment type="subcellular location">
    <subcellularLocation>
        <location evidence="1">Cytoplasm</location>
    </subcellularLocation>
</comment>
<comment type="similarity">
    <text evidence="1">Belongs to the UbiJ family.</text>
</comment>
<evidence type="ECO:0000259" key="2">
    <source>
        <dbReference type="Pfam" id="PF02036"/>
    </source>
</evidence>
<dbReference type="InterPro" id="IPR038989">
    <property type="entry name" value="UbiJ"/>
</dbReference>
<dbReference type="PANTHER" id="PTHR38693:SF1">
    <property type="entry name" value="UBIQUINONE BIOSYNTHESIS ACCESSORY FACTOR UBIJ"/>
    <property type="match status" value="1"/>
</dbReference>
<accession>E3BI88</accession>
<gene>
    <name evidence="1" type="primary">ubiJ</name>
    <name evidence="3" type="ORF">VIBC2010_02960</name>
</gene>
<comment type="pathway">
    <text evidence="1">Cofactor biosynthesis; ubiquinone biosynthesis.</text>
</comment>
<dbReference type="OrthoDB" id="5801225at2"/>
<keyword evidence="4" id="KW-1185">Reference proteome</keyword>
<comment type="caution">
    <text evidence="3">The sequence shown here is derived from an EMBL/GenBank/DDBJ whole genome shotgun (WGS) entry which is preliminary data.</text>
</comment>
<name>E3BI88_9VIBR</name>
<keyword evidence="1" id="KW-0831">Ubiquinone biosynthesis</keyword>
<dbReference type="STRING" id="796620.VIBC2010_02960"/>
<feature type="domain" description="SCP2" evidence="2">
    <location>
        <begin position="15"/>
        <end position="111"/>
    </location>
</feature>
<dbReference type="UniPathway" id="UPA00232"/>
<reference evidence="3 4" key="1">
    <citation type="journal article" date="2012" name="Int. J. Syst. Evol. Microbiol.">
        <title>Vibrio caribbeanicus sp. nov., isolated from the marine sponge Scleritoderma cyanea.</title>
        <authorList>
            <person name="Hoffmann M."/>
            <person name="Monday S.R."/>
            <person name="Allard M.W."/>
            <person name="Strain E.A."/>
            <person name="Whittaker P."/>
            <person name="Naum M."/>
            <person name="McCarthy P.J."/>
            <person name="Lopez J.V."/>
            <person name="Fischer M."/>
            <person name="Brown E.W."/>
        </authorList>
    </citation>
    <scope>NUCLEOTIDE SEQUENCE [LARGE SCALE GENOMIC DNA]</scope>
    <source>
        <strain evidence="3 4">ATCC BAA-2122</strain>
    </source>
</reference>
<dbReference type="Proteomes" id="UP000002943">
    <property type="component" value="Unassembled WGS sequence"/>
</dbReference>
<organism evidence="3 4">
    <name type="scientific">Vibrio caribbeanicus ATCC BAA-2122</name>
    <dbReference type="NCBI Taxonomy" id="796620"/>
    <lineage>
        <taxon>Bacteria</taxon>
        <taxon>Pseudomonadati</taxon>
        <taxon>Pseudomonadota</taxon>
        <taxon>Gammaproteobacteria</taxon>
        <taxon>Vibrionales</taxon>
        <taxon>Vibrionaceae</taxon>
        <taxon>Vibrio</taxon>
    </lineage>
</organism>
<protein>
    <recommendedName>
        <fullName evidence="1">Ubiquinone biosynthesis accessory factor UbiJ</fullName>
    </recommendedName>
</protein>
<dbReference type="PANTHER" id="PTHR38693">
    <property type="entry name" value="UBIQUINONE BIOSYNTHESIS PROTEIN UBIJ"/>
    <property type="match status" value="1"/>
</dbReference>
<evidence type="ECO:0000313" key="3">
    <source>
        <dbReference type="EMBL" id="EFP97216.1"/>
    </source>
</evidence>
<comment type="function">
    <text evidence="1">Required for ubiquinone (coenzyme Q) biosynthesis. Binds hydrophobic ubiquinone biosynthetic intermediates via its SCP2 domain and is essential for the stability of the Ubi complex. May constitute a docking platform where Ubi enzymes assemble and access their SCP2-bound polyprenyl substrates.</text>
</comment>
<sequence>MPFEPLITAVIETALNSLIKDDPELTRRLTRFQGKVLQVHLKELNQTLTFVFSQQIDVLSGFEGEPDCYLSLNIMVLPELRDHSKITQLIKQDKLELTGDIQLAQKFSQLLVDSKPDIEEWLSKVVGDALAHTLVFNVSQLNDRILSRTAKSRQQVAEVLTEEWRVAPASLEVADFCDQVDEVRSQAARLEVKLMQLMERL</sequence>
<dbReference type="EMBL" id="AEIU01000061">
    <property type="protein sequence ID" value="EFP97216.1"/>
    <property type="molecule type" value="Genomic_DNA"/>
</dbReference>
<evidence type="ECO:0000313" key="4">
    <source>
        <dbReference type="Proteomes" id="UP000002943"/>
    </source>
</evidence>
<dbReference type="HAMAP" id="MF_02215">
    <property type="entry name" value="UbiJ"/>
    <property type="match status" value="1"/>
</dbReference>
<evidence type="ECO:0000256" key="1">
    <source>
        <dbReference type="HAMAP-Rule" id="MF_02215"/>
    </source>
</evidence>
<keyword evidence="1" id="KW-0963">Cytoplasm</keyword>
<dbReference type="RefSeq" id="WP_009600719.1">
    <property type="nucleotide sequence ID" value="NZ_AEIU01000061.1"/>
</dbReference>
<proteinExistence type="inferred from homology"/>
<dbReference type="AlphaFoldDB" id="E3BI88"/>
<dbReference type="GO" id="GO:0006744">
    <property type="term" value="P:ubiquinone biosynthetic process"/>
    <property type="evidence" value="ECO:0007669"/>
    <property type="project" value="UniProtKB-UniRule"/>
</dbReference>
<dbReference type="InterPro" id="IPR003033">
    <property type="entry name" value="SCP2_sterol-bd_dom"/>
</dbReference>
<dbReference type="InterPro" id="IPR036527">
    <property type="entry name" value="SCP2_sterol-bd_dom_sf"/>
</dbReference>
<dbReference type="Pfam" id="PF02036">
    <property type="entry name" value="SCP2"/>
    <property type="match status" value="1"/>
</dbReference>
<dbReference type="SUPFAM" id="SSF55718">
    <property type="entry name" value="SCP-like"/>
    <property type="match status" value="1"/>
</dbReference>
<dbReference type="eggNOG" id="COG3165">
    <property type="taxonomic scope" value="Bacteria"/>
</dbReference>